<dbReference type="GO" id="GO:0005634">
    <property type="term" value="C:nucleus"/>
    <property type="evidence" value="ECO:0007669"/>
    <property type="project" value="TreeGrafter"/>
</dbReference>
<dbReference type="InParanoid" id="A0A1Y2M3J0"/>
<keyword evidence="2" id="KW-0862">Zinc</keyword>
<evidence type="ECO:0000256" key="5">
    <source>
        <dbReference type="ARBA" id="ARBA00023163"/>
    </source>
</evidence>
<sequence>MSISVTDGGAFRTPIINSTASEHGTGPLKGSIADHPGSFQKSKYFGQSHWMNALEPYKALGDANTTVNPATDRVEVNKSTELHKTMNELKSMARVIKSSRMLLPTIAPEALNSLPSKVICDILVRCYFRTFEGVFRVLHRPSFQKEYDEHWLSRSQSKISVLLKIMLVCAIGVPFYTGLDQPQLRVVCSRWIQAAETWLAAPHAKSRLNMAGIQIQILVLLAKQVCNVEGDHVWISAGSLLRTAMYLGLHREPAHFAKIKPFHAEMRRRLWTTVVELTVQSSLDMGMPPMLSEHDYDTKPPSNLDDCDMSEEDDDLEYVQPVDVYTDCSIQIAFAESLPIRLEIVRLINSLQFDLGYRECLRIGTELAALCGTKICFFRKAFKEGCNITPFQIKLLDSLVRRFVLGLHRPFFAKAKDDPQYHYSRKICLDASLAIFAPATASLAGVDDDWTLMTYRAVGFFKSLILYAISTIYFELNTQMEEHRKLSSLMAPLVSEVTAEQTPSLSPQTQMLYDALARAHRMALLRLKNGETNPKGVVFFACALARIDAFVTGTNAEAKVLEAARASVVEMRGIMADVYEHEHGESIDLRSSRTRDRGHGRGDGADDVTGRHLPTGTETNADVGVEMSADGEFGVDSGSQSFLSGGMDFNSQFLQDPEWFFNNNDWTGMPGDTMDFGEL</sequence>
<organism evidence="9 10">
    <name type="scientific">Epicoccum nigrum</name>
    <name type="common">Soil fungus</name>
    <name type="synonym">Epicoccum purpurascens</name>
    <dbReference type="NCBI Taxonomy" id="105696"/>
    <lineage>
        <taxon>Eukaryota</taxon>
        <taxon>Fungi</taxon>
        <taxon>Dikarya</taxon>
        <taxon>Ascomycota</taxon>
        <taxon>Pezizomycotina</taxon>
        <taxon>Dothideomycetes</taxon>
        <taxon>Pleosporomycetidae</taxon>
        <taxon>Pleosporales</taxon>
        <taxon>Pleosporineae</taxon>
        <taxon>Didymellaceae</taxon>
        <taxon>Epicoccum</taxon>
    </lineage>
</organism>
<proteinExistence type="predicted"/>
<keyword evidence="1" id="KW-0479">Metal-binding</keyword>
<feature type="compositionally biased region" description="Basic and acidic residues" evidence="7">
    <location>
        <begin position="585"/>
        <end position="610"/>
    </location>
</feature>
<keyword evidence="10" id="KW-1185">Reference proteome</keyword>
<evidence type="ECO:0000256" key="7">
    <source>
        <dbReference type="SAM" id="MobiDB-lite"/>
    </source>
</evidence>
<keyword evidence="5" id="KW-0804">Transcription</keyword>
<evidence type="ECO:0000313" key="10">
    <source>
        <dbReference type="Proteomes" id="UP000193240"/>
    </source>
</evidence>
<dbReference type="InterPro" id="IPR051430">
    <property type="entry name" value="Fungal_TF_Env_Response"/>
</dbReference>
<evidence type="ECO:0000256" key="2">
    <source>
        <dbReference type="ARBA" id="ARBA00022833"/>
    </source>
</evidence>
<dbReference type="GO" id="GO:0000978">
    <property type="term" value="F:RNA polymerase II cis-regulatory region sequence-specific DNA binding"/>
    <property type="evidence" value="ECO:0007669"/>
    <property type="project" value="TreeGrafter"/>
</dbReference>
<reference evidence="9 10" key="1">
    <citation type="journal article" date="2017" name="Genome Announc.">
        <title>Genome sequence of the saprophytic ascomycete Epicoccum nigrum ICMP 19927 strain isolated from New Zealand.</title>
        <authorList>
            <person name="Fokin M."/>
            <person name="Fleetwood D."/>
            <person name="Weir B.S."/>
            <person name="Villas-Boas S.G."/>
        </authorList>
    </citation>
    <scope>NUCLEOTIDE SEQUENCE [LARGE SCALE GENOMIC DNA]</scope>
    <source>
        <strain evidence="9 10">ICMP 19927</strain>
    </source>
</reference>
<dbReference type="GO" id="GO:0006351">
    <property type="term" value="P:DNA-templated transcription"/>
    <property type="evidence" value="ECO:0007669"/>
    <property type="project" value="InterPro"/>
</dbReference>
<feature type="region of interest" description="Disordered" evidence="7">
    <location>
        <begin position="585"/>
        <end position="619"/>
    </location>
</feature>
<name>A0A1Y2M3J0_EPING</name>
<dbReference type="GO" id="GO:0008270">
    <property type="term" value="F:zinc ion binding"/>
    <property type="evidence" value="ECO:0007669"/>
    <property type="project" value="InterPro"/>
</dbReference>
<evidence type="ECO:0000259" key="8">
    <source>
        <dbReference type="SMART" id="SM00906"/>
    </source>
</evidence>
<evidence type="ECO:0000256" key="3">
    <source>
        <dbReference type="ARBA" id="ARBA00023015"/>
    </source>
</evidence>
<dbReference type="EMBL" id="KZ107841">
    <property type="protein sequence ID" value="OSS50633.1"/>
    <property type="molecule type" value="Genomic_DNA"/>
</dbReference>
<protein>
    <recommendedName>
        <fullName evidence="8">Xylanolytic transcriptional activator regulatory domain-containing protein</fullName>
    </recommendedName>
</protein>
<keyword evidence="6" id="KW-0539">Nucleus</keyword>
<accession>A0A1Y2M3J0</accession>
<dbReference type="AlphaFoldDB" id="A0A1Y2M3J0"/>
<dbReference type="CDD" id="cd12148">
    <property type="entry name" value="fungal_TF_MHR"/>
    <property type="match status" value="1"/>
</dbReference>
<keyword evidence="4" id="KW-0238">DNA-binding</keyword>
<feature type="domain" description="Xylanolytic transcriptional activator regulatory" evidence="8">
    <location>
        <begin position="233"/>
        <end position="307"/>
    </location>
</feature>
<evidence type="ECO:0000256" key="6">
    <source>
        <dbReference type="ARBA" id="ARBA00023242"/>
    </source>
</evidence>
<dbReference type="GO" id="GO:0001228">
    <property type="term" value="F:DNA-binding transcription activator activity, RNA polymerase II-specific"/>
    <property type="evidence" value="ECO:0007669"/>
    <property type="project" value="TreeGrafter"/>
</dbReference>
<evidence type="ECO:0000313" key="9">
    <source>
        <dbReference type="EMBL" id="OSS50633.1"/>
    </source>
</evidence>
<dbReference type="PANTHER" id="PTHR31944">
    <property type="entry name" value="HEME-RESPONSIVE ZINC FINGER TRANSCRIPTION FACTOR HAP1"/>
    <property type="match status" value="1"/>
</dbReference>
<keyword evidence="3" id="KW-0805">Transcription regulation</keyword>
<dbReference type="PANTHER" id="PTHR31944:SF131">
    <property type="entry name" value="HEME-RESPONSIVE ZINC FINGER TRANSCRIPTION FACTOR HAP1"/>
    <property type="match status" value="1"/>
</dbReference>
<gene>
    <name evidence="9" type="ORF">B5807_04372</name>
</gene>
<evidence type="ECO:0000256" key="4">
    <source>
        <dbReference type="ARBA" id="ARBA00023125"/>
    </source>
</evidence>
<dbReference type="OMA" id="VGHEILC"/>
<evidence type="ECO:0000256" key="1">
    <source>
        <dbReference type="ARBA" id="ARBA00022723"/>
    </source>
</evidence>
<dbReference type="SMART" id="SM00906">
    <property type="entry name" value="Fungal_trans"/>
    <property type="match status" value="1"/>
</dbReference>
<dbReference type="InterPro" id="IPR007219">
    <property type="entry name" value="XnlR_reg_dom"/>
</dbReference>
<dbReference type="Pfam" id="PF04082">
    <property type="entry name" value="Fungal_trans"/>
    <property type="match status" value="1"/>
</dbReference>
<dbReference type="Proteomes" id="UP000193240">
    <property type="component" value="Unassembled WGS sequence"/>
</dbReference>